<accession>F4Q281</accession>
<dbReference type="InterPro" id="IPR014756">
    <property type="entry name" value="Ig_E-set"/>
</dbReference>
<evidence type="ECO:0000313" key="5">
    <source>
        <dbReference type="EMBL" id="EGG18101.1"/>
    </source>
</evidence>
<keyword evidence="3" id="KW-1133">Transmembrane helix</keyword>
<evidence type="ECO:0000256" key="2">
    <source>
        <dbReference type="ARBA" id="ARBA00022801"/>
    </source>
</evidence>
<feature type="transmembrane region" description="Helical" evidence="3">
    <location>
        <begin position="1783"/>
        <end position="1806"/>
    </location>
</feature>
<dbReference type="PANTHER" id="PTHR23361">
    <property type="entry name" value="MUCIN"/>
    <property type="match status" value="1"/>
</dbReference>
<proteinExistence type="inferred from homology"/>
<evidence type="ECO:0000313" key="6">
    <source>
        <dbReference type="Proteomes" id="UP000007797"/>
    </source>
</evidence>
<feature type="domain" description="IPT/TIG" evidence="4">
    <location>
        <begin position="1475"/>
        <end position="1550"/>
    </location>
</feature>
<feature type="domain" description="IPT/TIG" evidence="4">
    <location>
        <begin position="925"/>
        <end position="1003"/>
    </location>
</feature>
<dbReference type="PANTHER" id="PTHR23361:SF19">
    <property type="entry name" value="IPT_TIG DOMAIN-CONTAINING PROTEIN-RELATED"/>
    <property type="match status" value="1"/>
</dbReference>
<keyword evidence="6" id="KW-1185">Reference proteome</keyword>
<keyword evidence="2" id="KW-0378">Hydrolase</keyword>
<dbReference type="InterPro" id="IPR013783">
    <property type="entry name" value="Ig-like_fold"/>
</dbReference>
<dbReference type="GeneID" id="14870051"/>
<feature type="domain" description="IPT/TIG" evidence="4">
    <location>
        <begin position="1109"/>
        <end position="1197"/>
    </location>
</feature>
<dbReference type="InterPro" id="IPR004947">
    <property type="entry name" value="DNase_II"/>
</dbReference>
<dbReference type="OrthoDB" id="21614at2759"/>
<organism evidence="5 6">
    <name type="scientific">Cavenderia fasciculata</name>
    <name type="common">Slime mold</name>
    <name type="synonym">Dictyostelium fasciculatum</name>
    <dbReference type="NCBI Taxonomy" id="261658"/>
    <lineage>
        <taxon>Eukaryota</taxon>
        <taxon>Amoebozoa</taxon>
        <taxon>Evosea</taxon>
        <taxon>Eumycetozoa</taxon>
        <taxon>Dictyostelia</taxon>
        <taxon>Acytosteliales</taxon>
        <taxon>Cavenderiaceae</taxon>
        <taxon>Cavenderia</taxon>
    </lineage>
</organism>
<dbReference type="GO" id="GO:0004531">
    <property type="term" value="F:deoxyribonuclease II activity"/>
    <property type="evidence" value="ECO:0007669"/>
    <property type="project" value="InterPro"/>
</dbReference>
<dbReference type="CDD" id="cd00603">
    <property type="entry name" value="IPT_PCSR"/>
    <property type="match status" value="3"/>
</dbReference>
<dbReference type="Pfam" id="PF01833">
    <property type="entry name" value="TIG"/>
    <property type="match status" value="3"/>
</dbReference>
<dbReference type="KEGG" id="dfa:DFA_06768"/>
<dbReference type="SUPFAM" id="SSF117074">
    <property type="entry name" value="Hypothetical protein PA1324"/>
    <property type="match status" value="1"/>
</dbReference>
<dbReference type="InterPro" id="IPR002909">
    <property type="entry name" value="IPT_dom"/>
</dbReference>
<gene>
    <name evidence="5" type="ORF">DFA_06768</name>
</gene>
<protein>
    <recommendedName>
        <fullName evidence="4">IPT/TIG domain-containing protein</fullName>
    </recommendedName>
</protein>
<keyword evidence="3" id="KW-0812">Transmembrane</keyword>
<reference evidence="6" key="1">
    <citation type="journal article" date="2011" name="Genome Res.">
        <title>Phylogeny-wide analysis of social amoeba genomes highlights ancient origins for complex intercellular communication.</title>
        <authorList>
            <person name="Heidel A.J."/>
            <person name="Lawal H.M."/>
            <person name="Felder M."/>
            <person name="Schilde C."/>
            <person name="Helps N.R."/>
            <person name="Tunggal B."/>
            <person name="Rivero F."/>
            <person name="John U."/>
            <person name="Schleicher M."/>
            <person name="Eichinger L."/>
            <person name="Platzer M."/>
            <person name="Noegel A.A."/>
            <person name="Schaap P."/>
            <person name="Gloeckner G."/>
        </authorList>
    </citation>
    <scope>NUCLEOTIDE SEQUENCE [LARGE SCALE GENOMIC DNA]</scope>
    <source>
        <strain evidence="6">SH3</strain>
    </source>
</reference>
<dbReference type="RefSeq" id="XP_004366142.1">
    <property type="nucleotide sequence ID" value="XM_004366085.1"/>
</dbReference>
<dbReference type="Pfam" id="PF03265">
    <property type="entry name" value="DNase_II"/>
    <property type="match status" value="1"/>
</dbReference>
<evidence type="ECO:0000256" key="3">
    <source>
        <dbReference type="SAM" id="Phobius"/>
    </source>
</evidence>
<dbReference type="Proteomes" id="UP000007797">
    <property type="component" value="Unassembled WGS sequence"/>
</dbReference>
<feature type="transmembrane region" description="Helical" evidence="3">
    <location>
        <begin position="1818"/>
        <end position="1836"/>
    </location>
</feature>
<dbReference type="EMBL" id="GL883020">
    <property type="protein sequence ID" value="EGG18101.1"/>
    <property type="molecule type" value="Genomic_DNA"/>
</dbReference>
<evidence type="ECO:0000256" key="1">
    <source>
        <dbReference type="ARBA" id="ARBA00007527"/>
    </source>
</evidence>
<name>F4Q281_CACFS</name>
<comment type="similarity">
    <text evidence="1">Belongs to the DNase II family.</text>
</comment>
<sequence length="2453" mass="272989">MLTKDKIEVRGREQTCSFRHCYKDANNVRNWWVVRKLPGSNHYIYFDDTGAIEGGSVYSERLSFLVSRLGDQGTEYFAFNNKPYYNDFVVQDDTPPSYGEIAPQVVKQLIQRTESLKSLSKGIVSYSTSSRSGYYLKHSLQGFPVPIRPTTESPSSSASVKTPLTHPNEWLPTDFVTDPKEIDTTSLSYGHIFICQSFDNIDTSQIAKALDAADPYIYATNIVDSASRSLLSPLFIENRVPASTSTSSDGRIKSSSSITSLWQSTASTLSLSLTLPLKYKMNGIKNIIEVKIPNRFSEVFGIPVGSSQFSSNREMNSIAFSDSNILESSTLCVGDFGYATTQPGTIFMRMCTNKFVVSADGQEQVVTSHTTFNGPLLIDTSRVENTKPTPPSYTIQYYQSLSSVGNLLPHTAYSHLPTDMLSVGCNRQCLNSFMEGMTQSTDENGFIEYSESRPQTIQVHLTSTMAGSVPVAVVTQDQSHKIIPFNQYRGGLFPSQDTDNNIVLVYRTLQMLADIVDQQIIREGSITTLDDLSVVLSIDQSSSKNVGILNGLTNTPINLDSPCVEEVLRAFSNALIKSASNNQLYDLGSATLFPTPSTMHSESSNNYVAFYRGLVNAMSVTLGQLVFPTSSQLLDSCTGMPVDIENYHNDREVSPSKGIYNEGWVTAYLYDLIDFNDDSDQSTLPTTQQHRRALFDANSDHPVPLYAIVEAIQKVVQVSTQPSVLDFTNSLVAVLDARKLGQEIESIDTIMQYNNMFYVCPFVANGPPLPNDRDPTLQEFFMSKLVGDADIHALPLQQIETILSLWAQDDNTPIMKNQALQYLYSSAFKAMIGDSKLVNILKPFDPSMCQFGSLDRPITPLGIQLLTKYLGMVRDIRVISERHLGGVLTVRTYKDISVVLFKDKICSFTVTNNIHQAINQCPCGPLVESITPLSGPLTRITQLTITGRSLENSYFKVAEVDCISKSSSIDPGLETLICEFPTFAGTHTITYGRNGGANLNYNPETTFSFTVDSPKINRITPNSNVPTNYAMITIYGINFFPPPLTGDVINRDGIQLFINEDEFLIERMDHFESENIIYFKTNNVGTTNLISIMVKGKESNMINIRMSAPTISSINILPLTSLRTNPVNIKTPITVTGTNFGLNEEEITAFVGPNKCDSIEVIDHNSFICNAPTGRGMGHKVKVRIGDQEVTFASKTLDYAQPSIYQVIVNGTYPTGPTKFFWIVGTDFGTTQSDESETNVYLKHQDPKLNQLHTQSAYCKNAQELCQDLPFIYYNSFSREPQDGEEEVWVPSKDIVQANKDEPNLECLICYFGSAVGAGWEIESVEFDGRKSVFNQSAKTLGLLQELKYSLPLVDEVQLKDDVLLPTRGGTRISLISEEGVFPPNEMLNTDTDPDTGSPTPTQRFEIDSTYSNIKIGDFQVDYNNIDWIDSKTIDATLPPGYGINLIIRLYVGKQYAGSKIFSYDPPELIEKYYKGPNIGGNRIIILGNNFLPNQFSSQFSTPTPTMTVKINSKPCLSVEWIDYDNVRCVVPPGEGSGLHINVVVGGQETRIVNDYYSYYRNEPEPPSIWTTIFITVTVTTTVSVTGGHRFLTYGGNAANYNGYQRIEQEDLNNGERRWIELTRFGFERHASDLLLTTLAADGPPEPGTIVLSFVIPPGGGRVGHRYVDGLFRSPLNTLVSYKPPVLTNANFMQLGYLLRLQGSDLGLPQFRVDISIEIGTTKCSLHSISSDATTATCYNYKTICKKDLTITITYMRQTSNTFPMPNNPSCSSNQVDIPRPKLPTLVLIAMISAAAAAGAACFIFAPQCFAAATGISGLTKLTSTAFSILFGVFTVSQLTTLNLLKVLTQEEFIVNRSKVKVVVTSEKVVKTYYSGDTIPALSDPFASIEIYDLGLFSTVPLIPQEGMPIYLESIYYTVPQYYLDGMEMTCSNVEDITTTPSTVMTQCLVPPYVGGDLTKEVVVKLGGVAMAETYSITYEGESRPLPYVDYFKGRVYYDQNNNNIFNSAIDRPAEKIIIQIKQDSTVVAQTMTNMDGYYSFPNVDVTSMTPKPTLYVLPSQQQTEHHVTQPRPFIIPRNNLRVRATFSGTDIALLVELQDYGCQGTTTTPPSDGIAPNENVELQYGLYQYTYGTDGLIHPEMTFGSQFQHCTMTLFDNYFLIGYKHRYDYQFYFDANSNGKMDTFETELEYYIPGALIKAISSNQPFERDIEVDKATRKMWVDFAATDNQLYFSNNNMPNYTIALNGYGLFISNPTVPTLLTIPMFMEKTLVSMFGKKSNGLVTDFTLSLPFGRFTSTYFDNMRPIFSFNQAVIALDSNGPIIVNVFKESDGSLVRSYPTEASGIQEFTIPLVGHTIEVIDKSIFDNAVFAPVQGVFRLEIIDRFNIHTYVRYKMDDHDLQCQRLANALTECYGLIEEFRDVAITKSIIVQLGSSVRFSHEYLFLVPPNPKLN</sequence>
<dbReference type="SUPFAM" id="SSF81296">
    <property type="entry name" value="E set domains"/>
    <property type="match status" value="2"/>
</dbReference>
<keyword evidence="3" id="KW-0472">Membrane</keyword>
<evidence type="ECO:0000259" key="4">
    <source>
        <dbReference type="Pfam" id="PF01833"/>
    </source>
</evidence>
<dbReference type="Gene3D" id="2.60.40.10">
    <property type="entry name" value="Immunoglobulins"/>
    <property type="match status" value="4"/>
</dbReference>